<comment type="similarity">
    <text evidence="8 9">Belongs to the TrpA family.</text>
</comment>
<dbReference type="RefSeq" id="WP_326847402.1">
    <property type="nucleotide sequence ID" value="NZ_WBOF01000003.1"/>
</dbReference>
<evidence type="ECO:0000256" key="5">
    <source>
        <dbReference type="ARBA" id="ARBA00023141"/>
    </source>
</evidence>
<proteinExistence type="inferred from homology"/>
<accession>A0A6N7L1M6</accession>
<evidence type="ECO:0000256" key="6">
    <source>
        <dbReference type="ARBA" id="ARBA00023239"/>
    </source>
</evidence>
<comment type="function">
    <text evidence="8">The alpha subunit is responsible for the aldol cleavage of indoleglycerol phosphate to indole and glyceraldehyde 3-phosphate.</text>
</comment>
<dbReference type="InterPro" id="IPR011060">
    <property type="entry name" value="RibuloseP-bd_barrel"/>
</dbReference>
<evidence type="ECO:0000256" key="8">
    <source>
        <dbReference type="HAMAP-Rule" id="MF_00131"/>
    </source>
</evidence>
<dbReference type="CDD" id="cd04724">
    <property type="entry name" value="Tryptophan_synthase_alpha"/>
    <property type="match status" value="1"/>
</dbReference>
<evidence type="ECO:0000256" key="10">
    <source>
        <dbReference type="SAM" id="MobiDB-lite"/>
    </source>
</evidence>
<dbReference type="EC" id="4.2.1.20" evidence="8"/>
<keyword evidence="6 8" id="KW-0456">Lyase</keyword>
<feature type="compositionally biased region" description="Basic and acidic residues" evidence="10">
    <location>
        <begin position="266"/>
        <end position="279"/>
    </location>
</feature>
<dbReference type="PANTHER" id="PTHR43406">
    <property type="entry name" value="TRYPTOPHAN SYNTHASE, ALPHA CHAIN"/>
    <property type="match status" value="1"/>
</dbReference>
<dbReference type="AlphaFoldDB" id="A0A6N7L1M6"/>
<reference evidence="11 12" key="1">
    <citation type="submission" date="2019-09" db="EMBL/GenBank/DDBJ databases">
        <title>Genome Sequences of Streptomyces kaniharaensis ATCC 21070.</title>
        <authorList>
            <person name="Zhu W."/>
            <person name="De Crecy-Lagard V."/>
            <person name="Richards N.G."/>
        </authorList>
    </citation>
    <scope>NUCLEOTIDE SEQUENCE [LARGE SCALE GENOMIC DNA]</scope>
    <source>
        <strain evidence="11 12">SF-557</strain>
    </source>
</reference>
<evidence type="ECO:0000256" key="3">
    <source>
        <dbReference type="ARBA" id="ARBA00022605"/>
    </source>
</evidence>
<evidence type="ECO:0000256" key="2">
    <source>
        <dbReference type="ARBA" id="ARBA00011270"/>
    </source>
</evidence>
<dbReference type="GO" id="GO:0005829">
    <property type="term" value="C:cytosol"/>
    <property type="evidence" value="ECO:0007669"/>
    <property type="project" value="TreeGrafter"/>
</dbReference>
<comment type="subunit">
    <text evidence="2 8">Tetramer of two alpha and two beta chains.</text>
</comment>
<dbReference type="PANTHER" id="PTHR43406:SF1">
    <property type="entry name" value="TRYPTOPHAN SYNTHASE ALPHA CHAIN, CHLOROPLASTIC"/>
    <property type="match status" value="1"/>
</dbReference>
<dbReference type="EMBL" id="WBOF01000003">
    <property type="protein sequence ID" value="MQS16729.1"/>
    <property type="molecule type" value="Genomic_DNA"/>
</dbReference>
<keyword evidence="5 8" id="KW-0057">Aromatic amino acid biosynthesis</keyword>
<evidence type="ECO:0000256" key="9">
    <source>
        <dbReference type="RuleBase" id="RU003662"/>
    </source>
</evidence>
<dbReference type="UniPathway" id="UPA00035">
    <property type="reaction ID" value="UER00044"/>
</dbReference>
<keyword evidence="4 8" id="KW-0822">Tryptophan biosynthesis</keyword>
<evidence type="ECO:0000256" key="7">
    <source>
        <dbReference type="ARBA" id="ARBA00049047"/>
    </source>
</evidence>
<comment type="pathway">
    <text evidence="1 8">Amino-acid biosynthesis; L-tryptophan biosynthesis; L-tryptophan from chorismate: step 5/5.</text>
</comment>
<dbReference type="SUPFAM" id="SSF51366">
    <property type="entry name" value="Ribulose-phoshate binding barrel"/>
    <property type="match status" value="1"/>
</dbReference>
<feature type="active site" description="Proton acceptor" evidence="8">
    <location>
        <position position="45"/>
    </location>
</feature>
<dbReference type="Pfam" id="PF00290">
    <property type="entry name" value="Trp_syntA"/>
    <property type="match status" value="1"/>
</dbReference>
<dbReference type="InterPro" id="IPR013785">
    <property type="entry name" value="Aldolase_TIM"/>
</dbReference>
<comment type="caution">
    <text evidence="11">The sequence shown here is derived from an EMBL/GenBank/DDBJ whole genome shotgun (WGS) entry which is preliminary data.</text>
</comment>
<organism evidence="11 12">
    <name type="scientific">Streptomyces kaniharaensis</name>
    <dbReference type="NCBI Taxonomy" id="212423"/>
    <lineage>
        <taxon>Bacteria</taxon>
        <taxon>Bacillati</taxon>
        <taxon>Actinomycetota</taxon>
        <taxon>Actinomycetes</taxon>
        <taxon>Kitasatosporales</taxon>
        <taxon>Streptomycetaceae</taxon>
        <taxon>Streptomyces</taxon>
    </lineage>
</organism>
<comment type="catalytic activity">
    <reaction evidence="7 8">
        <text>(1S,2R)-1-C-(indol-3-yl)glycerol 3-phosphate + L-serine = D-glyceraldehyde 3-phosphate + L-tryptophan + H2O</text>
        <dbReference type="Rhea" id="RHEA:10532"/>
        <dbReference type="ChEBI" id="CHEBI:15377"/>
        <dbReference type="ChEBI" id="CHEBI:33384"/>
        <dbReference type="ChEBI" id="CHEBI:57912"/>
        <dbReference type="ChEBI" id="CHEBI:58866"/>
        <dbReference type="ChEBI" id="CHEBI:59776"/>
        <dbReference type="EC" id="4.2.1.20"/>
    </reaction>
</comment>
<sequence length="286" mass="29789">MSEFFRGRGPADPGLALFLNAGDPGLDLLADLVTALDEAGVDCLELAVPFPDSPTDGPVVRRSARRALDTGVDLDAVLAFVARVRPALRHTRIALLADWGHSVRAVGLEEFLRRAQGAGADATLLHGLPPLARPRYLEAAERIGQPVVTTCYPGSAPEVLAESARYASAYLYLVAHYGRSGTAPPDRAHLAPVLARLRESARAPLAVGFGVRTAADVKAMGALGADAAIVGSALVAEVERSLDSGRDPIEALVSFTGGLRPAPAGRGDEQSLTHTHQGESDAGSQA</sequence>
<evidence type="ECO:0000256" key="1">
    <source>
        <dbReference type="ARBA" id="ARBA00004733"/>
    </source>
</evidence>
<dbReference type="Proteomes" id="UP000450000">
    <property type="component" value="Unassembled WGS sequence"/>
</dbReference>
<evidence type="ECO:0000313" key="12">
    <source>
        <dbReference type="Proteomes" id="UP000450000"/>
    </source>
</evidence>
<keyword evidence="12" id="KW-1185">Reference proteome</keyword>
<dbReference type="Gene3D" id="3.20.20.70">
    <property type="entry name" value="Aldolase class I"/>
    <property type="match status" value="1"/>
</dbReference>
<dbReference type="HAMAP" id="MF_00131">
    <property type="entry name" value="Trp_synth_alpha"/>
    <property type="match status" value="1"/>
</dbReference>
<keyword evidence="3 8" id="KW-0028">Amino-acid biosynthesis</keyword>
<feature type="active site" description="Proton acceptor" evidence="8">
    <location>
        <position position="56"/>
    </location>
</feature>
<dbReference type="NCBIfam" id="TIGR00262">
    <property type="entry name" value="trpA"/>
    <property type="match status" value="1"/>
</dbReference>
<dbReference type="GO" id="GO:0004834">
    <property type="term" value="F:tryptophan synthase activity"/>
    <property type="evidence" value="ECO:0007669"/>
    <property type="project" value="UniProtKB-UniRule"/>
</dbReference>
<gene>
    <name evidence="8 11" type="primary">trpA</name>
    <name evidence="11" type="ORF">F7Q99_32210</name>
</gene>
<evidence type="ECO:0000256" key="4">
    <source>
        <dbReference type="ARBA" id="ARBA00022822"/>
    </source>
</evidence>
<evidence type="ECO:0000313" key="11">
    <source>
        <dbReference type="EMBL" id="MQS16729.1"/>
    </source>
</evidence>
<protein>
    <recommendedName>
        <fullName evidence="8">Tryptophan synthase alpha chain</fullName>
        <ecNumber evidence="8">4.2.1.20</ecNumber>
    </recommendedName>
</protein>
<feature type="region of interest" description="Disordered" evidence="10">
    <location>
        <begin position="257"/>
        <end position="286"/>
    </location>
</feature>
<dbReference type="InterPro" id="IPR002028">
    <property type="entry name" value="Trp_synthase_suA"/>
</dbReference>
<name>A0A6N7L1M6_9ACTN</name>